<dbReference type="PANTHER" id="PTHR46599:SF3">
    <property type="entry name" value="PIGGYBAC TRANSPOSABLE ELEMENT-DERIVED PROTEIN 4"/>
    <property type="match status" value="1"/>
</dbReference>
<dbReference type="Pfam" id="PF13843">
    <property type="entry name" value="DDE_Tnp_1_7"/>
    <property type="match status" value="1"/>
</dbReference>
<evidence type="ECO:0000259" key="1">
    <source>
        <dbReference type="Pfam" id="PF13843"/>
    </source>
</evidence>
<comment type="caution">
    <text evidence="2">The sequence shown here is derived from an EMBL/GenBank/DDBJ whole genome shotgun (WGS) entry which is preliminary data.</text>
</comment>
<dbReference type="AlphaFoldDB" id="A0A9W6YAP8"/>
<gene>
    <name evidence="2" type="ORF">Pfra01_002477400</name>
</gene>
<accession>A0A9W6YAP8</accession>
<dbReference type="PANTHER" id="PTHR46599">
    <property type="entry name" value="PIGGYBAC TRANSPOSABLE ELEMENT-DERIVED PROTEIN 4"/>
    <property type="match status" value="1"/>
</dbReference>
<evidence type="ECO:0000313" key="3">
    <source>
        <dbReference type="Proteomes" id="UP001165121"/>
    </source>
</evidence>
<name>A0A9W6YAP8_9STRA</name>
<organism evidence="2 3">
    <name type="scientific">Phytophthora fragariaefolia</name>
    <dbReference type="NCBI Taxonomy" id="1490495"/>
    <lineage>
        <taxon>Eukaryota</taxon>
        <taxon>Sar</taxon>
        <taxon>Stramenopiles</taxon>
        <taxon>Oomycota</taxon>
        <taxon>Peronosporomycetes</taxon>
        <taxon>Peronosporales</taxon>
        <taxon>Peronosporaceae</taxon>
        <taxon>Phytophthora</taxon>
    </lineage>
</organism>
<feature type="domain" description="PiggyBac transposable element-derived protein" evidence="1">
    <location>
        <begin position="8"/>
        <end position="123"/>
    </location>
</feature>
<proteinExistence type="predicted"/>
<reference evidence="2" key="1">
    <citation type="submission" date="2023-04" db="EMBL/GenBank/DDBJ databases">
        <title>Phytophthora fragariaefolia NBRC 109709.</title>
        <authorList>
            <person name="Ichikawa N."/>
            <person name="Sato H."/>
            <person name="Tonouchi N."/>
        </authorList>
    </citation>
    <scope>NUCLEOTIDE SEQUENCE</scope>
    <source>
        <strain evidence="2">NBRC 109709</strain>
    </source>
</reference>
<dbReference type="EMBL" id="BSXT01004423">
    <property type="protein sequence ID" value="GMF57834.1"/>
    <property type="molecule type" value="Genomic_DNA"/>
</dbReference>
<keyword evidence="3" id="KW-1185">Reference proteome</keyword>
<sequence length="136" mass="15369">MLLWAYLEVNLGAASSKEEAKQSAQRAVIRNVVKVFDGLPRKKLIIADNFYTFCALALKLLEIGFYYVGTHRNNRLGWPTEIQFQQKKRPKSMARGTYRIAHAIQHPQLVALAWLDSSPVHMVAVGCSTIPTEVTR</sequence>
<protein>
    <submittedName>
        <fullName evidence="2">Unnamed protein product</fullName>
    </submittedName>
</protein>
<dbReference type="OrthoDB" id="127911at2759"/>
<evidence type="ECO:0000313" key="2">
    <source>
        <dbReference type="EMBL" id="GMF57834.1"/>
    </source>
</evidence>
<dbReference type="InterPro" id="IPR029526">
    <property type="entry name" value="PGBD"/>
</dbReference>
<dbReference type="Proteomes" id="UP001165121">
    <property type="component" value="Unassembled WGS sequence"/>
</dbReference>